<evidence type="ECO:0000313" key="2">
    <source>
        <dbReference type="EMBL" id="RST86609.1"/>
    </source>
</evidence>
<dbReference type="InterPro" id="IPR042047">
    <property type="entry name" value="SleB_dom1"/>
</dbReference>
<keyword evidence="2" id="KW-0378">Hydrolase</keyword>
<organism evidence="2 3">
    <name type="scientific">Aquibium carbonis</name>
    <dbReference type="NCBI Taxonomy" id="2495581"/>
    <lineage>
        <taxon>Bacteria</taxon>
        <taxon>Pseudomonadati</taxon>
        <taxon>Pseudomonadota</taxon>
        <taxon>Alphaproteobacteria</taxon>
        <taxon>Hyphomicrobiales</taxon>
        <taxon>Phyllobacteriaceae</taxon>
        <taxon>Aquibium</taxon>
    </lineage>
</organism>
<dbReference type="Pfam" id="PF07486">
    <property type="entry name" value="Hydrolase_2"/>
    <property type="match status" value="1"/>
</dbReference>
<dbReference type="RefSeq" id="WP_126699790.1">
    <property type="nucleotide sequence ID" value="NZ_RWKW01000034.1"/>
</dbReference>
<dbReference type="Gene3D" id="1.10.10.2520">
    <property type="entry name" value="Cell wall hydrolase SleB, domain 1"/>
    <property type="match status" value="1"/>
</dbReference>
<evidence type="ECO:0000259" key="1">
    <source>
        <dbReference type="Pfam" id="PF07486"/>
    </source>
</evidence>
<reference evidence="2 3" key="1">
    <citation type="submission" date="2018-12" db="EMBL/GenBank/DDBJ databases">
        <title>Mesorhizobium carbonis sp. nov., isolated from coal mine water.</title>
        <authorList>
            <person name="Xin W."/>
            <person name="Xu Z."/>
            <person name="Xiang F."/>
            <person name="Zhang J."/>
            <person name="Xi L."/>
            <person name="Liu J."/>
        </authorList>
    </citation>
    <scope>NUCLEOTIDE SEQUENCE [LARGE SCALE GENOMIC DNA]</scope>
    <source>
        <strain evidence="2 3">B2.3</strain>
    </source>
</reference>
<dbReference type="AlphaFoldDB" id="A0A3S0G993"/>
<evidence type="ECO:0000313" key="3">
    <source>
        <dbReference type="Proteomes" id="UP000278398"/>
    </source>
</evidence>
<sequence>MAKLKSGGHNPSTSHRGKVLALLCACWFSFGFASPIAVQDIVSDSIVAATAEEWTMQPKGADACSHLQELRLALSTASDGLGTISAGKRSALRASVEHSAGRQRVVAEDKGSRLVRRVALSGSRFADDGPELAAWLFASQSDAPNSLAGFTVGSDPEILSAVSTFHRPEDDRLVGVPAILADLVNNNGADILATAYVPDDPLHAMKAPFDALLGSAESSGRFVPPTVEGDHPWMREPLPASVFSTAQQECLATAIYFEARGEKVEGQAAVAQVILNRVRNPAYPESVCGVVYQNQDWLNKCQFSFACDGIPDIVADRRAFEIAKDVAMAVSGGKIFLSEVASSTHYNATYVSPVWARSMERMTQIGSHIFYRTFGGGWS</sequence>
<dbReference type="Proteomes" id="UP000278398">
    <property type="component" value="Unassembled WGS sequence"/>
</dbReference>
<proteinExistence type="predicted"/>
<comment type="caution">
    <text evidence="2">The sequence shown here is derived from an EMBL/GenBank/DDBJ whole genome shotgun (WGS) entry which is preliminary data.</text>
</comment>
<accession>A0A3S0G993</accession>
<dbReference type="GO" id="GO:0016787">
    <property type="term" value="F:hydrolase activity"/>
    <property type="evidence" value="ECO:0007669"/>
    <property type="project" value="UniProtKB-KW"/>
</dbReference>
<dbReference type="EMBL" id="RWKW01000034">
    <property type="protein sequence ID" value="RST86609.1"/>
    <property type="molecule type" value="Genomic_DNA"/>
</dbReference>
<dbReference type="InterPro" id="IPR011105">
    <property type="entry name" value="Cell_wall_hydrolase_SleB"/>
</dbReference>
<keyword evidence="3" id="KW-1185">Reference proteome</keyword>
<feature type="domain" description="Cell wall hydrolase SleB" evidence="1">
    <location>
        <begin position="261"/>
        <end position="371"/>
    </location>
</feature>
<dbReference type="OrthoDB" id="9785345at2"/>
<name>A0A3S0G993_9HYPH</name>
<gene>
    <name evidence="2" type="ORF">EJC49_10055</name>
</gene>
<protein>
    <submittedName>
        <fullName evidence="2">Cell wall hydrolase</fullName>
    </submittedName>
</protein>